<dbReference type="SUPFAM" id="SSF51726">
    <property type="entry name" value="UROD/MetE-like"/>
    <property type="match status" value="1"/>
</dbReference>
<evidence type="ECO:0000313" key="1">
    <source>
        <dbReference type="EMBL" id="AQQ15060.1"/>
    </source>
</evidence>
<dbReference type="OrthoDB" id="5242426at2"/>
<dbReference type="InterPro" id="IPR038071">
    <property type="entry name" value="UROD/MetE-like_sf"/>
</dbReference>
<dbReference type="Proteomes" id="UP000217209">
    <property type="component" value="Chromosome"/>
</dbReference>
<keyword evidence="2" id="KW-1185">Reference proteome</keyword>
<gene>
    <name evidence="1" type="ORF">CGLAU_05445</name>
</gene>
<evidence type="ECO:0000313" key="2">
    <source>
        <dbReference type="Proteomes" id="UP000217209"/>
    </source>
</evidence>
<dbReference type="KEGG" id="cgv:CGLAU_05445"/>
<protein>
    <recommendedName>
        <fullName evidence="3">Methionine synthase</fullName>
    </recommendedName>
</protein>
<reference evidence="1 2" key="1">
    <citation type="submission" date="2016-12" db="EMBL/GenBank/DDBJ databases">
        <authorList>
            <person name="Song W.-J."/>
            <person name="Kurnit D.M."/>
        </authorList>
    </citation>
    <scope>NUCLEOTIDE SEQUENCE [LARGE SCALE GENOMIC DNA]</scope>
    <source>
        <strain evidence="1 2">DSM 30827</strain>
    </source>
</reference>
<accession>A0A1Q2HW98</accession>
<dbReference type="EMBL" id="CP019688">
    <property type="protein sequence ID" value="AQQ15060.1"/>
    <property type="molecule type" value="Genomic_DNA"/>
</dbReference>
<evidence type="ECO:0008006" key="3">
    <source>
        <dbReference type="Google" id="ProtNLM"/>
    </source>
</evidence>
<name>A0A1Q2HW98_9CORY</name>
<organism evidence="1 2">
    <name type="scientific">Corynebacterium glaucum</name>
    <dbReference type="NCBI Taxonomy" id="187491"/>
    <lineage>
        <taxon>Bacteria</taxon>
        <taxon>Bacillati</taxon>
        <taxon>Actinomycetota</taxon>
        <taxon>Actinomycetes</taxon>
        <taxon>Mycobacteriales</taxon>
        <taxon>Corynebacteriaceae</taxon>
        <taxon>Corynebacterium</taxon>
    </lineage>
</organism>
<dbReference type="RefSeq" id="WP_095659799.1">
    <property type="nucleotide sequence ID" value="NZ_CP019688.1"/>
</dbReference>
<dbReference type="AlphaFoldDB" id="A0A1Q2HW98"/>
<sequence length="292" mass="31547">MANQLPSAPTAFGLGPLPGTDLVNAADIVISETPLPHIPQLPDRGIGSDAIGRTAALLDIPVEPGPRGWRVAPRPRTQTQFRDQMERDLDVLEELWAGKVDQLKVQLVGPWTLAAEIEMANGHRMITDPGALRDITDALAGAVDQHKSAVDKRIASTVLQLDEPRLVDIAVGNLKGATDYEEIRAYPEPFERLAGFGEFLLNAPLLIDAPWQTADLKSLTLAGQRDRVAGLLESGARLAIAPIEPSWLWRYFDELQLDPAEAALDVYAAGGGTLADSAANYRAAREMAEGLR</sequence>
<proteinExistence type="predicted"/>